<evidence type="ECO:0000313" key="2">
    <source>
        <dbReference type="Proteomes" id="UP000018719"/>
    </source>
</evidence>
<dbReference type="Proteomes" id="UP000018719">
    <property type="component" value="Unassembled WGS sequence"/>
</dbReference>
<accession>V6H8P3</accession>
<comment type="caution">
    <text evidence="1">The sequence shown here is derived from an EMBL/GenBank/DDBJ whole genome shotgun (WGS) entry which is preliminary data.</text>
</comment>
<gene>
    <name evidence="1" type="ORF">LEP1GSC047_1254</name>
</gene>
<reference evidence="1 2" key="1">
    <citation type="submission" date="2013-05" db="EMBL/GenBank/DDBJ databases">
        <authorList>
            <person name="Harkins D.M."/>
            <person name="Durkin A.S."/>
            <person name="Brinkac L.M."/>
            <person name="Haft D.H."/>
            <person name="Selengut J.D."/>
            <person name="Sanka R."/>
            <person name="DePew J."/>
            <person name="Purushe J."/>
            <person name="Hartskeerl R.A."/>
            <person name="Ahmed A."/>
            <person name="van der Linden H."/>
            <person name="Goris M.G.A."/>
            <person name="Vinetz J.M."/>
            <person name="Sutton G.G."/>
            <person name="Nierman W.C."/>
            <person name="Fouts D.E."/>
        </authorList>
    </citation>
    <scope>NUCLEOTIDE SEQUENCE [LARGE SCALE GENOMIC DNA]</scope>
    <source>
        <strain evidence="1 2">10</strain>
    </source>
</reference>
<protein>
    <submittedName>
        <fullName evidence="1">Uncharacterized protein</fullName>
    </submittedName>
</protein>
<sequence>MIFRQIRIFGFTVAICNTERQAIPSSNEEVIDGVNILPSLTKKIFSADLIPSLLVFHDSEWMQKNPRLKDSFRHRISL</sequence>
<name>V6H8P3_9LEPT</name>
<organism evidence="1 2">
    <name type="scientific">Leptospira inadai serovar Lyme str. 10</name>
    <dbReference type="NCBI Taxonomy" id="1049790"/>
    <lineage>
        <taxon>Bacteria</taxon>
        <taxon>Pseudomonadati</taxon>
        <taxon>Spirochaetota</taxon>
        <taxon>Spirochaetia</taxon>
        <taxon>Leptospirales</taxon>
        <taxon>Leptospiraceae</taxon>
        <taxon>Leptospira</taxon>
    </lineage>
</organism>
<dbReference type="STRING" id="1049790.LEP1GSC047_1254"/>
<dbReference type="AlphaFoldDB" id="V6H8P3"/>
<dbReference type="EMBL" id="AHMM02000025">
    <property type="protein sequence ID" value="EQA35162.1"/>
    <property type="molecule type" value="Genomic_DNA"/>
</dbReference>
<evidence type="ECO:0000313" key="1">
    <source>
        <dbReference type="EMBL" id="EQA35162.1"/>
    </source>
</evidence>
<proteinExistence type="predicted"/>